<keyword evidence="2" id="KW-0472">Membrane</keyword>
<proteinExistence type="predicted"/>
<gene>
    <name evidence="3" type="ORF">EGH21_14995</name>
</gene>
<feature type="compositionally biased region" description="Acidic residues" evidence="1">
    <location>
        <begin position="224"/>
        <end position="238"/>
    </location>
</feature>
<keyword evidence="2" id="KW-1133">Transmembrane helix</keyword>
<accession>A0AAW4PUY9</accession>
<reference evidence="3 4" key="1">
    <citation type="submission" date="2021-06" db="EMBL/GenBank/DDBJ databases">
        <title>Halomicroarcula sp. a new haloarchaeum isolated from saline soil.</title>
        <authorList>
            <person name="Duran-Viseras A."/>
            <person name="Sanchez-Porro C."/>
            <person name="Ventosa A."/>
        </authorList>
    </citation>
    <scope>NUCLEOTIDE SEQUENCE [LARGE SCALE GENOMIC DNA]</scope>
    <source>
        <strain evidence="3 4">F13</strain>
    </source>
</reference>
<feature type="region of interest" description="Disordered" evidence="1">
    <location>
        <begin position="217"/>
        <end position="238"/>
    </location>
</feature>
<dbReference type="Proteomes" id="UP001430377">
    <property type="component" value="Unassembled WGS sequence"/>
</dbReference>
<evidence type="ECO:0000256" key="2">
    <source>
        <dbReference type="SAM" id="Phobius"/>
    </source>
</evidence>
<dbReference type="PROSITE" id="PS51318">
    <property type="entry name" value="TAT"/>
    <property type="match status" value="1"/>
</dbReference>
<dbReference type="AlphaFoldDB" id="A0AAW4PUY9"/>
<name>A0AAW4PUY9_9EURY</name>
<keyword evidence="4" id="KW-1185">Reference proteome</keyword>
<sequence length="518" mass="55000">MTDKFELSRRKVLGGLGTIGVASAGAGLGTTAFFSDTESFDGNKLTAGSLDLKMDWQEHYSDWSSDEEQYAGMASSESTADYVLPGGPAGESILLTISDEDEFMAATSIEAFPDKDNDAINDYDATLEALTDTDASDPGPGDICNIGADTPEDLDPTTGYRTKNADTYDQESGTYKPLISIDDVKPGDFGEVTFSAHLCGNPGYLWMFASNVDGSENGYTEPEIKDDDESGDADGDGVDDTVELLDKIQARAWYDGAGHIGGDSGNNLKDADEPTIVGPDSLRNVLSALQQNPGVPLSAANFTKPHCGASQDGSGIDGSSTFTCVGSTSVNPDCESQGYKVGVKFDESELPDQDGNYHTITKTVTIDGTDYDFSVEVKVTAEDDGQPQKLVYQNLEVNGTEAGAGLVIVKGGPNANLCTPDDGPASGSGSYDLHPPINPNNGKPYAISHIDFCIANGMQPPDAPPRTCLVNSTTVYVGFEWWLPINHGNEVQTDSVSFDLGFYTEQCRHNDGTGMQRQ</sequence>
<feature type="transmembrane region" description="Helical" evidence="2">
    <location>
        <begin position="12"/>
        <end position="34"/>
    </location>
</feature>
<evidence type="ECO:0000256" key="1">
    <source>
        <dbReference type="SAM" id="MobiDB-lite"/>
    </source>
</evidence>
<evidence type="ECO:0000313" key="3">
    <source>
        <dbReference type="EMBL" id="MBX0324335.1"/>
    </source>
</evidence>
<dbReference type="NCBIfam" id="TIGR04088">
    <property type="entry name" value="cognate_SipW"/>
    <property type="match status" value="1"/>
</dbReference>
<protein>
    <submittedName>
        <fullName evidence="3">SipW-dependent-type signal peptide-containing protein</fullName>
    </submittedName>
</protein>
<keyword evidence="2" id="KW-0812">Transmembrane</keyword>
<dbReference type="RefSeq" id="WP_220619292.1">
    <property type="nucleotide sequence ID" value="NZ_RKLR01000006.1"/>
</dbReference>
<dbReference type="EMBL" id="RKLR01000006">
    <property type="protein sequence ID" value="MBX0324335.1"/>
    <property type="molecule type" value="Genomic_DNA"/>
</dbReference>
<dbReference type="InterPro" id="IPR023833">
    <property type="entry name" value="Signal_pept_SipW-depend-type"/>
</dbReference>
<organism evidence="3 4">
    <name type="scientific">Haloarcula rubra</name>
    <dbReference type="NCBI Taxonomy" id="2487747"/>
    <lineage>
        <taxon>Archaea</taxon>
        <taxon>Methanobacteriati</taxon>
        <taxon>Methanobacteriota</taxon>
        <taxon>Stenosarchaea group</taxon>
        <taxon>Halobacteria</taxon>
        <taxon>Halobacteriales</taxon>
        <taxon>Haloarculaceae</taxon>
        <taxon>Haloarcula</taxon>
    </lineage>
</organism>
<evidence type="ECO:0000313" key="4">
    <source>
        <dbReference type="Proteomes" id="UP001430377"/>
    </source>
</evidence>
<dbReference type="InterPro" id="IPR006311">
    <property type="entry name" value="TAT_signal"/>
</dbReference>
<comment type="caution">
    <text evidence="3">The sequence shown here is derived from an EMBL/GenBank/DDBJ whole genome shotgun (WGS) entry which is preliminary data.</text>
</comment>